<evidence type="ECO:0000313" key="4">
    <source>
        <dbReference type="Proteomes" id="UP000574317"/>
    </source>
</evidence>
<keyword evidence="2" id="KW-0732">Signal</keyword>
<dbReference type="AlphaFoldDB" id="A0A8H5I6G0"/>
<feature type="region of interest" description="Disordered" evidence="1">
    <location>
        <begin position="47"/>
        <end position="120"/>
    </location>
</feature>
<dbReference type="EMBL" id="JAAOAO010000876">
    <property type="protein sequence ID" value="KAF5530474.1"/>
    <property type="molecule type" value="Genomic_DNA"/>
</dbReference>
<protein>
    <submittedName>
        <fullName evidence="3">PR-1</fullName>
    </submittedName>
</protein>
<organism evidence="3 4">
    <name type="scientific">Fusarium napiforme</name>
    <dbReference type="NCBI Taxonomy" id="42672"/>
    <lineage>
        <taxon>Eukaryota</taxon>
        <taxon>Fungi</taxon>
        <taxon>Dikarya</taxon>
        <taxon>Ascomycota</taxon>
        <taxon>Pezizomycotina</taxon>
        <taxon>Sordariomycetes</taxon>
        <taxon>Hypocreomycetidae</taxon>
        <taxon>Hypocreales</taxon>
        <taxon>Nectriaceae</taxon>
        <taxon>Fusarium</taxon>
        <taxon>Fusarium fujikuroi species complex</taxon>
    </lineage>
</organism>
<gene>
    <name evidence="3" type="ORF">FNAPI_13551</name>
</gene>
<evidence type="ECO:0000256" key="1">
    <source>
        <dbReference type="SAM" id="MobiDB-lite"/>
    </source>
</evidence>
<feature type="non-terminal residue" evidence="3">
    <location>
        <position position="120"/>
    </location>
</feature>
<feature type="compositionally biased region" description="Low complexity" evidence="1">
    <location>
        <begin position="98"/>
        <end position="110"/>
    </location>
</feature>
<feature type="chain" id="PRO_5034558295" evidence="2">
    <location>
        <begin position="18"/>
        <end position="120"/>
    </location>
</feature>
<sequence length="120" mass="12673">MHFSSFIVSMMAAGAMAAPWGNGNKRYNEVVVTEYEYVTHYVTAGGNAPQATYVPEQPAAPVQESQPAPVVVKKPKKNPAPQPTYVAAPEPEQEEEPATTQEEAPAATQPSSDSGPGSSN</sequence>
<reference evidence="3 4" key="1">
    <citation type="submission" date="2020-05" db="EMBL/GenBank/DDBJ databases">
        <title>Identification and distribution of gene clusters putatively required for synthesis of sphingolipid metabolism inhibitors in phylogenetically diverse species of the filamentous fungus Fusarium.</title>
        <authorList>
            <person name="Kim H.-S."/>
            <person name="Busman M."/>
            <person name="Brown D.W."/>
            <person name="Divon H."/>
            <person name="Uhlig S."/>
            <person name="Proctor R.H."/>
        </authorList>
    </citation>
    <scope>NUCLEOTIDE SEQUENCE [LARGE SCALE GENOMIC DNA]</scope>
    <source>
        <strain evidence="3 4">NRRL 25196</strain>
    </source>
</reference>
<comment type="caution">
    <text evidence="3">The sequence shown here is derived from an EMBL/GenBank/DDBJ whole genome shotgun (WGS) entry which is preliminary data.</text>
</comment>
<evidence type="ECO:0000256" key="2">
    <source>
        <dbReference type="SAM" id="SignalP"/>
    </source>
</evidence>
<proteinExistence type="predicted"/>
<accession>A0A8H5I6G0</accession>
<evidence type="ECO:0000313" key="3">
    <source>
        <dbReference type="EMBL" id="KAF5530474.1"/>
    </source>
</evidence>
<feature type="signal peptide" evidence="2">
    <location>
        <begin position="1"/>
        <end position="17"/>
    </location>
</feature>
<keyword evidence="4" id="KW-1185">Reference proteome</keyword>
<dbReference type="Proteomes" id="UP000574317">
    <property type="component" value="Unassembled WGS sequence"/>
</dbReference>
<feature type="compositionally biased region" description="Polar residues" evidence="1">
    <location>
        <begin position="111"/>
        <end position="120"/>
    </location>
</feature>
<name>A0A8H5I6G0_9HYPO</name>